<organism evidence="5 6">
    <name type="scientific">Streptomyces nigrescens</name>
    <dbReference type="NCBI Taxonomy" id="1920"/>
    <lineage>
        <taxon>Bacteria</taxon>
        <taxon>Bacillati</taxon>
        <taxon>Actinomycetota</taxon>
        <taxon>Actinomycetes</taxon>
        <taxon>Kitasatosporales</taxon>
        <taxon>Streptomycetaceae</taxon>
        <taxon>Streptomyces</taxon>
    </lineage>
</organism>
<feature type="compositionally biased region" description="Gly residues" evidence="3">
    <location>
        <begin position="361"/>
        <end position="373"/>
    </location>
</feature>
<dbReference type="Proteomes" id="UP001059597">
    <property type="component" value="Chromosome"/>
</dbReference>
<dbReference type="InterPro" id="IPR018060">
    <property type="entry name" value="HTH_AraC"/>
</dbReference>
<keyword evidence="6" id="KW-1185">Reference proteome</keyword>
<dbReference type="SUPFAM" id="SSF46689">
    <property type="entry name" value="Homeodomain-like"/>
    <property type="match status" value="2"/>
</dbReference>
<feature type="domain" description="HTH araC/xylS-type" evidence="4">
    <location>
        <begin position="259"/>
        <end position="357"/>
    </location>
</feature>
<dbReference type="CDD" id="cd03137">
    <property type="entry name" value="GATase1_AraC_1"/>
    <property type="match status" value="1"/>
</dbReference>
<evidence type="ECO:0000313" key="5">
    <source>
        <dbReference type="EMBL" id="BDM73325.1"/>
    </source>
</evidence>
<accession>A0ABN6R8A7</accession>
<evidence type="ECO:0000256" key="3">
    <source>
        <dbReference type="SAM" id="MobiDB-lite"/>
    </source>
</evidence>
<dbReference type="InterPro" id="IPR029062">
    <property type="entry name" value="Class_I_gatase-like"/>
</dbReference>
<reference evidence="5" key="1">
    <citation type="submission" date="2022-06" db="EMBL/GenBank/DDBJ databases">
        <title>Complete genome sequence of Streptomyces nigrescens HEK616.</title>
        <authorList>
            <person name="Asamizu S."/>
            <person name="Onaka H."/>
        </authorList>
    </citation>
    <scope>NUCLEOTIDE SEQUENCE</scope>
    <source>
        <strain evidence="5">HEK616</strain>
    </source>
</reference>
<evidence type="ECO:0000256" key="2">
    <source>
        <dbReference type="ARBA" id="ARBA00023163"/>
    </source>
</evidence>
<keyword evidence="2" id="KW-0804">Transcription</keyword>
<dbReference type="InterPro" id="IPR002818">
    <property type="entry name" value="DJ-1/PfpI"/>
</dbReference>
<feature type="region of interest" description="Disordered" evidence="3">
    <location>
        <begin position="360"/>
        <end position="415"/>
    </location>
</feature>
<dbReference type="PANTHER" id="PTHR43130:SF3">
    <property type="entry name" value="HTH-TYPE TRANSCRIPTIONAL REGULATOR RV1931C"/>
    <property type="match status" value="1"/>
</dbReference>
<dbReference type="Gene3D" id="3.40.50.880">
    <property type="match status" value="1"/>
</dbReference>
<sequence>MAILCKDRAMGNGVRNGMGNGMGTVMGPGAGRAVGGEGVRRHRVAVLVRDGMLPIEVGIVHRIFGEARSADGERLYELVTCALEPGEVRTDTDFTVCVAHGPEALAEADTVVVPASGADYDRAESTAGRLSAELAEALGRIRPGTRIASICTGAFVLAAAGLLDGRRATTHWRSVDDFRRLFPHVELDADVLYTDEGDVLTAAGVASGIDLCLHMVRCDHGAAVANDVARRTVVPPHREGGQAQYIRRPMPESQVSSTGRARAWALEHLDRPVTLRELAACEAMSVRTFTRRFREEAGISPLQWLTQQRIERARQLLEETELTVDRIAAEAGFGTAASLRQHLQSALGVSPRTYRSTFRGPGVGAGATPGPGLGAAAAAAAAPGPGPGSGPGAKERETVGGRRRGRGGGGGGLVA</sequence>
<dbReference type="SUPFAM" id="SSF52317">
    <property type="entry name" value="Class I glutamine amidotransferase-like"/>
    <property type="match status" value="1"/>
</dbReference>
<dbReference type="EMBL" id="AP026073">
    <property type="protein sequence ID" value="BDM73325.1"/>
    <property type="molecule type" value="Genomic_DNA"/>
</dbReference>
<evidence type="ECO:0000313" key="6">
    <source>
        <dbReference type="Proteomes" id="UP001059597"/>
    </source>
</evidence>
<dbReference type="PANTHER" id="PTHR43130">
    <property type="entry name" value="ARAC-FAMILY TRANSCRIPTIONAL REGULATOR"/>
    <property type="match status" value="1"/>
</dbReference>
<dbReference type="Gene3D" id="1.10.10.60">
    <property type="entry name" value="Homeodomain-like"/>
    <property type="match status" value="1"/>
</dbReference>
<evidence type="ECO:0000259" key="4">
    <source>
        <dbReference type="PROSITE" id="PS01124"/>
    </source>
</evidence>
<feature type="compositionally biased region" description="Low complexity" evidence="3">
    <location>
        <begin position="374"/>
        <end position="383"/>
    </location>
</feature>
<gene>
    <name evidence="5" type="ORF">HEK616_68120</name>
</gene>
<evidence type="ECO:0000256" key="1">
    <source>
        <dbReference type="ARBA" id="ARBA00023015"/>
    </source>
</evidence>
<dbReference type="InterPro" id="IPR052158">
    <property type="entry name" value="INH-QAR"/>
</dbReference>
<keyword evidence="1" id="KW-0805">Transcription regulation</keyword>
<dbReference type="Pfam" id="PF01965">
    <property type="entry name" value="DJ-1_PfpI"/>
    <property type="match status" value="1"/>
</dbReference>
<dbReference type="PROSITE" id="PS01124">
    <property type="entry name" value="HTH_ARAC_FAMILY_2"/>
    <property type="match status" value="1"/>
</dbReference>
<dbReference type="InterPro" id="IPR009057">
    <property type="entry name" value="Homeodomain-like_sf"/>
</dbReference>
<dbReference type="SMART" id="SM00342">
    <property type="entry name" value="HTH_ARAC"/>
    <property type="match status" value="1"/>
</dbReference>
<name>A0ABN6R8A7_STRNI</name>
<dbReference type="Pfam" id="PF12833">
    <property type="entry name" value="HTH_18"/>
    <property type="match status" value="1"/>
</dbReference>
<protein>
    <submittedName>
        <fullName evidence="5">AraC family transcriptional regulator</fullName>
    </submittedName>
</protein>
<proteinExistence type="predicted"/>